<keyword evidence="6" id="KW-1185">Reference proteome</keyword>
<dbReference type="InterPro" id="IPR041562">
    <property type="entry name" value="MCM_lid"/>
</dbReference>
<keyword evidence="3" id="KW-0238">DNA-binding</keyword>
<dbReference type="Gene3D" id="2.40.50.140">
    <property type="entry name" value="Nucleic acid-binding proteins"/>
    <property type="match status" value="1"/>
</dbReference>
<evidence type="ECO:0000256" key="1">
    <source>
        <dbReference type="ARBA" id="ARBA00022741"/>
    </source>
</evidence>
<reference evidence="5 6" key="1">
    <citation type="journal article" date="2017" name="Environ. Microbiol.">
        <title>Decay of the glycolytic pathway and adaptation to intranuclear parasitism within Enterocytozoonidae microsporidia.</title>
        <authorList>
            <person name="Wiredu Boakye D."/>
            <person name="Jaroenlak P."/>
            <person name="Prachumwat A."/>
            <person name="Williams T.A."/>
            <person name="Bateman K.S."/>
            <person name="Itsathitphaisarn O."/>
            <person name="Sritunyalucksana K."/>
            <person name="Paszkiewicz K.H."/>
            <person name="Moore K.A."/>
            <person name="Stentiford G.D."/>
            <person name="Williams B.A."/>
        </authorList>
    </citation>
    <scope>NUCLEOTIDE SEQUENCE [LARGE SCALE GENOMIC DNA]</scope>
    <source>
        <strain evidence="5 6">TH1</strain>
    </source>
</reference>
<dbReference type="InterPro" id="IPR033762">
    <property type="entry name" value="MCM_OB"/>
</dbReference>
<dbReference type="SMART" id="SM00350">
    <property type="entry name" value="MCM"/>
    <property type="match status" value="1"/>
</dbReference>
<evidence type="ECO:0000313" key="5">
    <source>
        <dbReference type="EMBL" id="OQS53654.1"/>
    </source>
</evidence>
<dbReference type="PANTHER" id="PTHR11630:SF47">
    <property type="entry name" value="DNA HELICASE MCM8"/>
    <property type="match status" value="1"/>
</dbReference>
<dbReference type="GO" id="GO:0003697">
    <property type="term" value="F:single-stranded DNA binding"/>
    <property type="evidence" value="ECO:0007669"/>
    <property type="project" value="TreeGrafter"/>
</dbReference>
<dbReference type="GO" id="GO:0031261">
    <property type="term" value="C:DNA replication preinitiation complex"/>
    <property type="evidence" value="ECO:0007669"/>
    <property type="project" value="UniProtKB-ARBA"/>
</dbReference>
<dbReference type="GO" id="GO:0005656">
    <property type="term" value="C:nuclear pre-replicative complex"/>
    <property type="evidence" value="ECO:0007669"/>
    <property type="project" value="UniProtKB-ARBA"/>
</dbReference>
<dbReference type="GO" id="GO:0006279">
    <property type="term" value="P:premeiotic DNA replication"/>
    <property type="evidence" value="ECO:0007669"/>
    <property type="project" value="UniProtKB-ARBA"/>
</dbReference>
<dbReference type="InterPro" id="IPR027417">
    <property type="entry name" value="P-loop_NTPase"/>
</dbReference>
<proteinExistence type="predicted"/>
<dbReference type="SUPFAM" id="SSF52540">
    <property type="entry name" value="P-loop containing nucleoside triphosphate hydrolases"/>
    <property type="match status" value="1"/>
</dbReference>
<dbReference type="Proteomes" id="UP000192758">
    <property type="component" value="Unassembled WGS sequence"/>
</dbReference>
<keyword evidence="2" id="KW-0067">ATP-binding</keyword>
<sequence length="677" mass="78463">MRLNTYNLYFQECETPSFNEDFLKIEKIIKYFESENNKDEKNLDFENIIQTQNYVCSYEFYNKYKSLKCISCAISEIIFKRTNLCVFIYTRIQFENFEEENKSSSFETFDSISCDMINSIIKIKGTVCFIGAPCVENFVGFFECSKCHNKISTRSKTEKIFKIPKTCPCKSKTLSFLPIHPETSFCDFQEIQVLEYLCGNKQNVLAVILNKNLINYVKVGDTVEIIGMVMATLVNDEYLVKINANNIKLLTTHISCRELNENVDSFLELSQHPNLLGVLISTIFENVHGQDLLKVGMILSLFGGSKEKDSDEIAPINVYISGDIGTGKTNVLNSAKRILPKSTYFSFKEGIKNNNTKYLASGINNKIIYNKISEGYAVQAGVFVLNNGGVCFIDDLHERRSLDFLFDVVLKNSISNTEKNFYQNDMIKCNLHVNCTVIAAATNNKKENDVIRESVINNCFDLHFKITDKFSIKKDYQISGELLKKRTKFYESETSTNMSSRLQNVMKNIKADCLFYEETEERKSVDLIRRFIMFSRREINPNLTKNAEEYIKSYYLEQKTRNQEISSKVYESIVKISEAYSKMRWKKVVEEEDAKWAVKYYKKIMEQKIKTKEKKNGVERVLSEFISENGRKILYKEELCEIIGKMKIKQSVAEYIEVLNYKGIVVKKNTNEYLINL</sequence>
<dbReference type="PANTHER" id="PTHR11630">
    <property type="entry name" value="DNA REPLICATION LICENSING FACTOR MCM FAMILY MEMBER"/>
    <property type="match status" value="1"/>
</dbReference>
<evidence type="ECO:0000313" key="6">
    <source>
        <dbReference type="Proteomes" id="UP000192758"/>
    </source>
</evidence>
<accession>A0A1W0E342</accession>
<dbReference type="GO" id="GO:0017116">
    <property type="term" value="F:single-stranded DNA helicase activity"/>
    <property type="evidence" value="ECO:0007669"/>
    <property type="project" value="TreeGrafter"/>
</dbReference>
<dbReference type="Pfam" id="PF00493">
    <property type="entry name" value="MCM"/>
    <property type="match status" value="1"/>
</dbReference>
<dbReference type="GO" id="GO:0043596">
    <property type="term" value="C:nuclear replication fork"/>
    <property type="evidence" value="ECO:0007669"/>
    <property type="project" value="UniProtKB-ARBA"/>
</dbReference>
<dbReference type="STRING" id="646526.A0A1W0E342"/>
<comment type="caution">
    <text evidence="5">The sequence shown here is derived from an EMBL/GenBank/DDBJ whole genome shotgun (WGS) entry which is preliminary data.</text>
</comment>
<protein>
    <submittedName>
        <fullName evidence="5">Mcm8</fullName>
    </submittedName>
</protein>
<dbReference type="GO" id="GO:0042555">
    <property type="term" value="C:MCM complex"/>
    <property type="evidence" value="ECO:0007669"/>
    <property type="project" value="UniProtKB-ARBA"/>
</dbReference>
<gene>
    <name evidence="5" type="primary">Mcm8</name>
    <name evidence="5" type="ORF">EHP00_1350</name>
</gene>
<evidence type="ECO:0000259" key="4">
    <source>
        <dbReference type="PROSITE" id="PS50051"/>
    </source>
</evidence>
<dbReference type="VEuPathDB" id="MicrosporidiaDB:EHP00_1350"/>
<keyword evidence="1" id="KW-0547">Nucleotide-binding</keyword>
<dbReference type="Pfam" id="PF17207">
    <property type="entry name" value="MCM_OB"/>
    <property type="match status" value="1"/>
</dbReference>
<name>A0A1W0E342_9MICR</name>
<organism evidence="5 6">
    <name type="scientific">Ecytonucleospora hepatopenaei</name>
    <dbReference type="NCBI Taxonomy" id="646526"/>
    <lineage>
        <taxon>Eukaryota</taxon>
        <taxon>Fungi</taxon>
        <taxon>Fungi incertae sedis</taxon>
        <taxon>Microsporidia</taxon>
        <taxon>Enterocytozoonidae</taxon>
        <taxon>Ecytonucleospora</taxon>
    </lineage>
</organism>
<evidence type="ECO:0000256" key="3">
    <source>
        <dbReference type="ARBA" id="ARBA00023125"/>
    </source>
</evidence>
<dbReference type="GO" id="GO:0005524">
    <property type="term" value="F:ATP binding"/>
    <property type="evidence" value="ECO:0007669"/>
    <property type="project" value="UniProtKB-KW"/>
</dbReference>
<dbReference type="Pfam" id="PF17855">
    <property type="entry name" value="MCM_lid"/>
    <property type="match status" value="1"/>
</dbReference>
<feature type="domain" description="MCM C-terminal AAA(+) ATPase" evidence="4">
    <location>
        <begin position="275"/>
        <end position="482"/>
    </location>
</feature>
<dbReference type="InterPro" id="IPR031327">
    <property type="entry name" value="MCM"/>
</dbReference>
<dbReference type="OrthoDB" id="7462577at2759"/>
<dbReference type="PROSITE" id="PS50051">
    <property type="entry name" value="MCM_2"/>
    <property type="match status" value="1"/>
</dbReference>
<dbReference type="Gene3D" id="2.20.28.10">
    <property type="match status" value="1"/>
</dbReference>
<dbReference type="SUPFAM" id="SSF50249">
    <property type="entry name" value="Nucleic acid-binding proteins"/>
    <property type="match status" value="1"/>
</dbReference>
<dbReference type="AlphaFoldDB" id="A0A1W0E342"/>
<dbReference type="EMBL" id="MNPJ01000027">
    <property type="protein sequence ID" value="OQS53654.1"/>
    <property type="molecule type" value="Genomic_DNA"/>
</dbReference>
<dbReference type="InterPro" id="IPR012340">
    <property type="entry name" value="NA-bd_OB-fold"/>
</dbReference>
<dbReference type="Gene3D" id="3.40.50.300">
    <property type="entry name" value="P-loop containing nucleotide triphosphate hydrolases"/>
    <property type="match status" value="1"/>
</dbReference>
<evidence type="ECO:0000256" key="2">
    <source>
        <dbReference type="ARBA" id="ARBA00022840"/>
    </source>
</evidence>
<dbReference type="InterPro" id="IPR001208">
    <property type="entry name" value="MCM_dom"/>
</dbReference>